<feature type="compositionally biased region" description="Low complexity" evidence="1">
    <location>
        <begin position="121"/>
        <end position="131"/>
    </location>
</feature>
<evidence type="ECO:0008006" key="4">
    <source>
        <dbReference type="Google" id="ProtNLM"/>
    </source>
</evidence>
<sequence>MAVEIKYVVVRKGEEKMTFASKKEADAYDKMLDMAEVFSDWLGEAPLVFDEEQRERLGMFLAENKEAVQHILRTSKMPEVSEPAAAGDTTPAEAVAEDLHADSGEPDLHEPDVQAGKTSKAKSSARAAKAA</sequence>
<organism evidence="2 3">
    <name type="scientific">Erwinia typographi</name>
    <dbReference type="NCBI Taxonomy" id="371042"/>
    <lineage>
        <taxon>Bacteria</taxon>
        <taxon>Pseudomonadati</taxon>
        <taxon>Pseudomonadota</taxon>
        <taxon>Gammaproteobacteria</taxon>
        <taxon>Enterobacterales</taxon>
        <taxon>Erwiniaceae</taxon>
        <taxon>Erwinia</taxon>
    </lineage>
</organism>
<evidence type="ECO:0000313" key="2">
    <source>
        <dbReference type="EMBL" id="KGT86557.1"/>
    </source>
</evidence>
<feature type="compositionally biased region" description="Basic and acidic residues" evidence="1">
    <location>
        <begin position="97"/>
        <end position="112"/>
    </location>
</feature>
<dbReference type="InterPro" id="IPR009813">
    <property type="entry name" value="Uncharacterised_YebG"/>
</dbReference>
<dbReference type="Gene3D" id="1.10.10.710">
    <property type="entry name" value="PSPTO_1197 like"/>
    <property type="match status" value="1"/>
</dbReference>
<dbReference type="eggNOG" id="COG3141">
    <property type="taxonomic scope" value="Bacteria"/>
</dbReference>
<evidence type="ECO:0000313" key="3">
    <source>
        <dbReference type="Proteomes" id="UP000030351"/>
    </source>
</evidence>
<feature type="region of interest" description="Disordered" evidence="1">
    <location>
        <begin position="75"/>
        <end position="131"/>
    </location>
</feature>
<dbReference type="Pfam" id="PF07130">
    <property type="entry name" value="YebG"/>
    <property type="match status" value="1"/>
</dbReference>
<dbReference type="InterPro" id="IPR038627">
    <property type="entry name" value="YebG-like_sf"/>
</dbReference>
<dbReference type="STRING" id="371042.NG99_25200"/>
<keyword evidence="3" id="KW-1185">Reference proteome</keyword>
<comment type="caution">
    <text evidence="2">The sequence shown here is derived from an EMBL/GenBank/DDBJ whole genome shotgun (WGS) entry which is preliminary data.</text>
</comment>
<protein>
    <recommendedName>
        <fullName evidence="4">DNA damage-inducible SOS regulon protein</fullName>
    </recommendedName>
</protein>
<gene>
    <name evidence="2" type="ORF">NG99_25200</name>
</gene>
<dbReference type="RefSeq" id="WP_034899154.1">
    <property type="nucleotide sequence ID" value="NZ_JRUQ01000091.1"/>
</dbReference>
<name>A0A0A3YIH6_9GAMM</name>
<dbReference type="OrthoDB" id="6415307at2"/>
<reference evidence="2 3" key="1">
    <citation type="submission" date="2014-10" db="EMBL/GenBank/DDBJ databases">
        <title>Genome sequence of Erwinia typographi M043b.</title>
        <authorList>
            <person name="Chan K.-G."/>
            <person name="Tan W.-S."/>
        </authorList>
    </citation>
    <scope>NUCLEOTIDE SEQUENCE [LARGE SCALE GENOMIC DNA]</scope>
    <source>
        <strain evidence="2 3">M043b</strain>
    </source>
</reference>
<dbReference type="EMBL" id="JRUQ01000091">
    <property type="protein sequence ID" value="KGT86557.1"/>
    <property type="molecule type" value="Genomic_DNA"/>
</dbReference>
<evidence type="ECO:0000256" key="1">
    <source>
        <dbReference type="SAM" id="MobiDB-lite"/>
    </source>
</evidence>
<dbReference type="AlphaFoldDB" id="A0A0A3YIH6"/>
<proteinExistence type="predicted"/>
<dbReference type="Proteomes" id="UP000030351">
    <property type="component" value="Unassembled WGS sequence"/>
</dbReference>
<accession>A0A0A3YIH6</accession>